<dbReference type="AlphaFoldDB" id="A0A7W2TVV6"/>
<sequence>MRLLLKLITLLLLLAMLAAGVLFAVQNKEPVPLDLLVYTFTPRSLALWILSAFTIGGIAGMLASSAVILRLRAAGASSKRQLQKANHEIDRLRTAGLKDGE</sequence>
<protein>
    <submittedName>
        <fullName evidence="7">LapA family protein</fullName>
    </submittedName>
</protein>
<feature type="transmembrane region" description="Helical" evidence="5">
    <location>
        <begin position="48"/>
        <end position="71"/>
    </location>
</feature>
<evidence type="ECO:0000259" key="6">
    <source>
        <dbReference type="Pfam" id="PF06305"/>
    </source>
</evidence>
<organism evidence="7 8">
    <name type="scientific">Sediminihaliea albiluteola</name>
    <dbReference type="NCBI Taxonomy" id="2758564"/>
    <lineage>
        <taxon>Bacteria</taxon>
        <taxon>Pseudomonadati</taxon>
        <taxon>Pseudomonadota</taxon>
        <taxon>Gammaproteobacteria</taxon>
        <taxon>Cellvibrionales</taxon>
        <taxon>Halieaceae</taxon>
        <taxon>Sediminihaliea</taxon>
    </lineage>
</organism>
<evidence type="ECO:0000313" key="7">
    <source>
        <dbReference type="EMBL" id="MBA6412858.1"/>
    </source>
</evidence>
<keyword evidence="1" id="KW-1003">Cell membrane</keyword>
<keyword evidence="8" id="KW-1185">Reference proteome</keyword>
<keyword evidence="3 5" id="KW-1133">Transmembrane helix</keyword>
<evidence type="ECO:0000256" key="3">
    <source>
        <dbReference type="ARBA" id="ARBA00022989"/>
    </source>
</evidence>
<evidence type="ECO:0000256" key="1">
    <source>
        <dbReference type="ARBA" id="ARBA00022475"/>
    </source>
</evidence>
<evidence type="ECO:0000256" key="4">
    <source>
        <dbReference type="ARBA" id="ARBA00023136"/>
    </source>
</evidence>
<gene>
    <name evidence="7" type="ORF">H2508_07020</name>
</gene>
<reference evidence="7 8" key="1">
    <citation type="submission" date="2020-07" db="EMBL/GenBank/DDBJ databases">
        <title>Halieaceae bacterium, F7430, whole genome shotgun sequencing project.</title>
        <authorList>
            <person name="Jiang S."/>
            <person name="Liu Z.W."/>
            <person name="Du Z.J."/>
        </authorList>
    </citation>
    <scope>NUCLEOTIDE SEQUENCE [LARGE SCALE GENOMIC DNA]</scope>
    <source>
        <strain evidence="7 8">F7430</strain>
    </source>
</reference>
<dbReference type="EMBL" id="JACFXU010000014">
    <property type="protein sequence ID" value="MBA6412858.1"/>
    <property type="molecule type" value="Genomic_DNA"/>
</dbReference>
<keyword evidence="2 5" id="KW-0812">Transmembrane</keyword>
<dbReference type="GO" id="GO:0005886">
    <property type="term" value="C:plasma membrane"/>
    <property type="evidence" value="ECO:0007669"/>
    <property type="project" value="InterPro"/>
</dbReference>
<dbReference type="InterPro" id="IPR010445">
    <property type="entry name" value="LapA_dom"/>
</dbReference>
<name>A0A7W2TVV6_9GAMM</name>
<dbReference type="RefSeq" id="WP_182171006.1">
    <property type="nucleotide sequence ID" value="NZ_JACFXU010000014.1"/>
</dbReference>
<accession>A0A7W2TVV6</accession>
<feature type="domain" description="Lipopolysaccharide assembly protein A" evidence="6">
    <location>
        <begin position="26"/>
        <end position="89"/>
    </location>
</feature>
<evidence type="ECO:0000256" key="2">
    <source>
        <dbReference type="ARBA" id="ARBA00022692"/>
    </source>
</evidence>
<comment type="caution">
    <text evidence="7">The sequence shown here is derived from an EMBL/GenBank/DDBJ whole genome shotgun (WGS) entry which is preliminary data.</text>
</comment>
<dbReference type="Pfam" id="PF06305">
    <property type="entry name" value="LapA_dom"/>
    <property type="match status" value="1"/>
</dbReference>
<proteinExistence type="predicted"/>
<evidence type="ECO:0000256" key="5">
    <source>
        <dbReference type="SAM" id="Phobius"/>
    </source>
</evidence>
<evidence type="ECO:0000313" key="8">
    <source>
        <dbReference type="Proteomes" id="UP000539350"/>
    </source>
</evidence>
<dbReference type="Proteomes" id="UP000539350">
    <property type="component" value="Unassembled WGS sequence"/>
</dbReference>
<keyword evidence="4 5" id="KW-0472">Membrane</keyword>